<sequence length="128" mass="14752">MYMYVQPAMYRHVSIHPTFHMLRNLGELQLNPWGITTSAICYACTAYCSSAICLSNRSMNKYERTANGDINVNSLHAHLVVRPSLQYSQIRTNTGTLQSTNARTNRKTRIWSKHAVRTSDWRQENAMK</sequence>
<name>A0A6A5TR78_9PLEO</name>
<evidence type="ECO:0000313" key="2">
    <source>
        <dbReference type="EMBL" id="KAF1954774.1"/>
    </source>
</evidence>
<keyword evidence="1" id="KW-0472">Membrane</keyword>
<gene>
    <name evidence="2" type="ORF">CC80DRAFT_115677</name>
</gene>
<evidence type="ECO:0000256" key="1">
    <source>
        <dbReference type="SAM" id="Phobius"/>
    </source>
</evidence>
<dbReference type="AlphaFoldDB" id="A0A6A5TR78"/>
<keyword evidence="1" id="KW-0812">Transmembrane</keyword>
<keyword evidence="1" id="KW-1133">Transmembrane helix</keyword>
<proteinExistence type="predicted"/>
<accession>A0A6A5TR78</accession>
<protein>
    <submittedName>
        <fullName evidence="2">Uncharacterized protein</fullName>
    </submittedName>
</protein>
<keyword evidence="3" id="KW-1185">Reference proteome</keyword>
<dbReference type="EMBL" id="ML976997">
    <property type="protein sequence ID" value="KAF1954774.1"/>
    <property type="molecule type" value="Genomic_DNA"/>
</dbReference>
<feature type="transmembrane region" description="Helical" evidence="1">
    <location>
        <begin position="33"/>
        <end position="54"/>
    </location>
</feature>
<reference evidence="2" key="1">
    <citation type="journal article" date="2020" name="Stud. Mycol.">
        <title>101 Dothideomycetes genomes: a test case for predicting lifestyles and emergence of pathogens.</title>
        <authorList>
            <person name="Haridas S."/>
            <person name="Albert R."/>
            <person name="Binder M."/>
            <person name="Bloem J."/>
            <person name="Labutti K."/>
            <person name="Salamov A."/>
            <person name="Andreopoulos B."/>
            <person name="Baker S."/>
            <person name="Barry K."/>
            <person name="Bills G."/>
            <person name="Bluhm B."/>
            <person name="Cannon C."/>
            <person name="Castanera R."/>
            <person name="Culley D."/>
            <person name="Daum C."/>
            <person name="Ezra D."/>
            <person name="Gonzalez J."/>
            <person name="Henrissat B."/>
            <person name="Kuo A."/>
            <person name="Liang C."/>
            <person name="Lipzen A."/>
            <person name="Lutzoni F."/>
            <person name="Magnuson J."/>
            <person name="Mondo S."/>
            <person name="Nolan M."/>
            <person name="Ohm R."/>
            <person name="Pangilinan J."/>
            <person name="Park H.-J."/>
            <person name="Ramirez L."/>
            <person name="Alfaro M."/>
            <person name="Sun H."/>
            <person name="Tritt A."/>
            <person name="Yoshinaga Y."/>
            <person name="Zwiers L.-H."/>
            <person name="Turgeon B."/>
            <person name="Goodwin S."/>
            <person name="Spatafora J."/>
            <person name="Crous P."/>
            <person name="Grigoriev I."/>
        </authorList>
    </citation>
    <scope>NUCLEOTIDE SEQUENCE</scope>
    <source>
        <strain evidence="2">CBS 675.92</strain>
    </source>
</reference>
<organism evidence="2 3">
    <name type="scientific">Byssothecium circinans</name>
    <dbReference type="NCBI Taxonomy" id="147558"/>
    <lineage>
        <taxon>Eukaryota</taxon>
        <taxon>Fungi</taxon>
        <taxon>Dikarya</taxon>
        <taxon>Ascomycota</taxon>
        <taxon>Pezizomycotina</taxon>
        <taxon>Dothideomycetes</taxon>
        <taxon>Pleosporomycetidae</taxon>
        <taxon>Pleosporales</taxon>
        <taxon>Massarineae</taxon>
        <taxon>Massarinaceae</taxon>
        <taxon>Byssothecium</taxon>
    </lineage>
</organism>
<dbReference type="Proteomes" id="UP000800035">
    <property type="component" value="Unassembled WGS sequence"/>
</dbReference>
<evidence type="ECO:0000313" key="3">
    <source>
        <dbReference type="Proteomes" id="UP000800035"/>
    </source>
</evidence>